<organism evidence="8 9">
    <name type="scientific">Rhodopirellula baltica (strain DSM 10527 / NCIMB 13988 / SH1)</name>
    <dbReference type="NCBI Taxonomy" id="243090"/>
    <lineage>
        <taxon>Bacteria</taxon>
        <taxon>Pseudomonadati</taxon>
        <taxon>Planctomycetota</taxon>
        <taxon>Planctomycetia</taxon>
        <taxon>Pirellulales</taxon>
        <taxon>Pirellulaceae</taxon>
        <taxon>Rhodopirellula</taxon>
    </lineage>
</organism>
<dbReference type="InterPro" id="IPR017850">
    <property type="entry name" value="Alkaline_phosphatase_core_sf"/>
</dbReference>
<dbReference type="HOGENOM" id="CLU_006332_10_4_0"/>
<dbReference type="InterPro" id="IPR050738">
    <property type="entry name" value="Sulfatase"/>
</dbReference>
<dbReference type="KEGG" id="rba:RB8597"/>
<gene>
    <name evidence="8" type="primary">GALNS</name>
    <name evidence="8" type="ordered locus">RB8597</name>
</gene>
<comment type="similarity">
    <text evidence="2">Belongs to the sulfatase family.</text>
</comment>
<dbReference type="GO" id="GO:0004065">
    <property type="term" value="F:arylsulfatase activity"/>
    <property type="evidence" value="ECO:0000318"/>
    <property type="project" value="GO_Central"/>
</dbReference>
<evidence type="ECO:0000256" key="6">
    <source>
        <dbReference type="ARBA" id="ARBA00022837"/>
    </source>
</evidence>
<keyword evidence="9" id="KW-1185">Reference proteome</keyword>
<dbReference type="EMBL" id="BX294148">
    <property type="protein sequence ID" value="CAD75818.1"/>
    <property type="molecule type" value="Genomic_DNA"/>
</dbReference>
<evidence type="ECO:0000256" key="5">
    <source>
        <dbReference type="ARBA" id="ARBA00022801"/>
    </source>
</evidence>
<name>Q7UMT5_RHOBA</name>
<proteinExistence type="inferred from homology"/>
<dbReference type="AlphaFoldDB" id="Q7UMT5"/>
<dbReference type="Pfam" id="PF00884">
    <property type="entry name" value="Sulfatase"/>
    <property type="match status" value="1"/>
</dbReference>
<dbReference type="CDD" id="cd16027">
    <property type="entry name" value="SGSH"/>
    <property type="match status" value="1"/>
</dbReference>
<evidence type="ECO:0000313" key="8">
    <source>
        <dbReference type="EMBL" id="CAD75818.1"/>
    </source>
</evidence>
<sequence length="483" mass="54863">MAHVFPFAIKTKLHKPLSRKNTSRKSDSRLHHVPPPPIMNAPHRLLLALPVICFTLLFCEQAFAQDDPLNVVVILSDDQAWTDYSFMGHPHIQTPNLDRLAKESLTFTRGYSPVSLCRPSLATIISGLYPHQHGIVGNDPPWPGMQNGDRRPAHNQPAYVQNRMDYLQHVDKLDCHPELLAPHGYRSLQTGKWWEGKPSRAGFTDAMTHGDFTRDGRHGDDGLKIGREGLKVIDDFLADTQSKKQPFYLWYAPFLPHTPHNPPERLLAKYLDKTDSLPMAKYWAMCEWFDETCGELLGLLDKHSLAENTLVVYVTDNGWINQTNASRYAPRSKRSPNEGGTRTPIMYRLPGVIEPRMDTTNLASTIDVVPTTQKLLGFEVPEGLPGIDVLDSDELELRDAIYGEIFEHDIQSMNDPSPSLQYRWVIQGDYKLIDPSKRMSDESPELYNIVNDPHENQNLADQQPEKVETLQSLLDEWYSPDSA</sequence>
<keyword evidence="6" id="KW-0106">Calcium</keyword>
<evidence type="ECO:0000256" key="3">
    <source>
        <dbReference type="ARBA" id="ARBA00022723"/>
    </source>
</evidence>
<dbReference type="GO" id="GO:0046872">
    <property type="term" value="F:metal ion binding"/>
    <property type="evidence" value="ECO:0007669"/>
    <property type="project" value="UniProtKB-KW"/>
</dbReference>
<keyword evidence="4" id="KW-0732">Signal</keyword>
<keyword evidence="5 8" id="KW-0378">Hydrolase</keyword>
<evidence type="ECO:0000256" key="1">
    <source>
        <dbReference type="ARBA" id="ARBA00001913"/>
    </source>
</evidence>
<keyword evidence="3" id="KW-0479">Metal-binding</keyword>
<dbReference type="EnsemblBacteria" id="CAD75818">
    <property type="protein sequence ID" value="CAD75818"/>
    <property type="gene ID" value="RB8597"/>
</dbReference>
<dbReference type="SUPFAM" id="SSF53649">
    <property type="entry name" value="Alkaline phosphatase-like"/>
    <property type="match status" value="1"/>
</dbReference>
<evidence type="ECO:0000256" key="2">
    <source>
        <dbReference type="ARBA" id="ARBA00008779"/>
    </source>
</evidence>
<dbReference type="OrthoDB" id="246867at2"/>
<dbReference type="eggNOG" id="COG3119">
    <property type="taxonomic scope" value="Bacteria"/>
</dbReference>
<dbReference type="FunFam" id="3.40.720.10:FF:000223">
    <property type="entry name" value="Probable sulfatase atsG"/>
    <property type="match status" value="1"/>
</dbReference>
<dbReference type="Gene3D" id="3.40.720.10">
    <property type="entry name" value="Alkaline Phosphatase, subunit A"/>
    <property type="match status" value="1"/>
</dbReference>
<evidence type="ECO:0000256" key="4">
    <source>
        <dbReference type="ARBA" id="ARBA00022729"/>
    </source>
</evidence>
<comment type="cofactor">
    <cofactor evidence="1">
        <name>Ca(2+)</name>
        <dbReference type="ChEBI" id="CHEBI:29108"/>
    </cofactor>
</comment>
<dbReference type="STRING" id="243090.RB8597"/>
<dbReference type="PANTHER" id="PTHR42693">
    <property type="entry name" value="ARYLSULFATASE FAMILY MEMBER"/>
    <property type="match status" value="1"/>
</dbReference>
<protein>
    <submittedName>
        <fullName evidence="8">Probable sulfatase atsG</fullName>
        <ecNumber evidence="8">3.1.6.-</ecNumber>
    </submittedName>
</protein>
<evidence type="ECO:0000313" key="9">
    <source>
        <dbReference type="Proteomes" id="UP000001025"/>
    </source>
</evidence>
<dbReference type="InParanoid" id="Q7UMT5"/>
<accession>Q7UMT5</accession>
<reference evidence="8 9" key="1">
    <citation type="journal article" date="2003" name="Proc. Natl. Acad. Sci. U.S.A.">
        <title>Complete genome sequence of the marine planctomycete Pirellula sp. strain 1.</title>
        <authorList>
            <person name="Gloeckner F.O."/>
            <person name="Kube M."/>
            <person name="Bauer M."/>
            <person name="Teeling H."/>
            <person name="Lombardot T."/>
            <person name="Ludwig W."/>
            <person name="Gade D."/>
            <person name="Beck A."/>
            <person name="Borzym K."/>
            <person name="Heitmann K."/>
            <person name="Rabus R."/>
            <person name="Schlesner H."/>
            <person name="Amann R."/>
            <person name="Reinhardt R."/>
        </authorList>
    </citation>
    <scope>NUCLEOTIDE SEQUENCE [LARGE SCALE GENOMIC DNA]</scope>
    <source>
        <strain evidence="9">DSM 10527 / NCIMB 13988 / SH1</strain>
    </source>
</reference>
<feature type="domain" description="Sulfatase N-terminal" evidence="7">
    <location>
        <begin position="70"/>
        <end position="377"/>
    </location>
</feature>
<dbReference type="InterPro" id="IPR000917">
    <property type="entry name" value="Sulfatase_N"/>
</dbReference>
<dbReference type="Proteomes" id="UP000001025">
    <property type="component" value="Chromosome"/>
</dbReference>
<dbReference type="EC" id="3.1.6.-" evidence="8"/>
<dbReference type="PATRIC" id="fig|243090.15.peg.4133"/>
<evidence type="ECO:0000259" key="7">
    <source>
        <dbReference type="Pfam" id="PF00884"/>
    </source>
</evidence>
<dbReference type="Gene3D" id="3.30.1120.10">
    <property type="match status" value="1"/>
</dbReference>
<dbReference type="PANTHER" id="PTHR42693:SF42">
    <property type="entry name" value="ARYLSULFATASE G"/>
    <property type="match status" value="1"/>
</dbReference>